<dbReference type="AlphaFoldDB" id="A0A8E2E516"/>
<dbReference type="GO" id="GO:0006338">
    <property type="term" value="P:chromatin remodeling"/>
    <property type="evidence" value="ECO:0007669"/>
    <property type="project" value="InterPro"/>
</dbReference>
<reference evidence="11 12" key="1">
    <citation type="journal article" date="2016" name="Nat. Commun.">
        <title>Ectomycorrhizal ecology is imprinted in the genome of the dominant symbiotic fungus Cenococcum geophilum.</title>
        <authorList>
            <consortium name="DOE Joint Genome Institute"/>
            <person name="Peter M."/>
            <person name="Kohler A."/>
            <person name="Ohm R.A."/>
            <person name="Kuo A."/>
            <person name="Krutzmann J."/>
            <person name="Morin E."/>
            <person name="Arend M."/>
            <person name="Barry K.W."/>
            <person name="Binder M."/>
            <person name="Choi C."/>
            <person name="Clum A."/>
            <person name="Copeland A."/>
            <person name="Grisel N."/>
            <person name="Haridas S."/>
            <person name="Kipfer T."/>
            <person name="LaButti K."/>
            <person name="Lindquist E."/>
            <person name="Lipzen A."/>
            <person name="Maire R."/>
            <person name="Meier B."/>
            <person name="Mihaltcheva S."/>
            <person name="Molinier V."/>
            <person name="Murat C."/>
            <person name="Poggeler S."/>
            <person name="Quandt C.A."/>
            <person name="Sperisen C."/>
            <person name="Tritt A."/>
            <person name="Tisserant E."/>
            <person name="Crous P.W."/>
            <person name="Henrissat B."/>
            <person name="Nehls U."/>
            <person name="Egli S."/>
            <person name="Spatafora J.W."/>
            <person name="Grigoriev I.V."/>
            <person name="Martin F.M."/>
        </authorList>
    </citation>
    <scope>NUCLEOTIDE SEQUENCE [LARGE SCALE GENOMIC DNA]</scope>
    <source>
        <strain evidence="11 12">CBS 459.81</strain>
    </source>
</reference>
<evidence type="ECO:0000256" key="1">
    <source>
        <dbReference type="ARBA" id="ARBA00004123"/>
    </source>
</evidence>
<dbReference type="PANTHER" id="PTHR16062:SF19">
    <property type="entry name" value="PROTEIN POLYBROMO-1"/>
    <property type="match status" value="1"/>
</dbReference>
<evidence type="ECO:0000256" key="3">
    <source>
        <dbReference type="ARBA" id="ARBA00022853"/>
    </source>
</evidence>
<dbReference type="Pfam" id="PF22994">
    <property type="entry name" value="RSC4_Ig_like"/>
    <property type="match status" value="1"/>
</dbReference>
<evidence type="ECO:0000256" key="9">
    <source>
        <dbReference type="SAM" id="MobiDB-lite"/>
    </source>
</evidence>
<dbReference type="PANTHER" id="PTHR16062">
    <property type="entry name" value="SWI/SNF-RELATED"/>
    <property type="match status" value="1"/>
</dbReference>
<proteinExistence type="predicted"/>
<keyword evidence="2" id="KW-0677">Repeat</keyword>
<dbReference type="InterPro" id="IPR036427">
    <property type="entry name" value="Bromodomain-like_sf"/>
</dbReference>
<organism evidence="11 12">
    <name type="scientific">Lepidopterella palustris CBS 459.81</name>
    <dbReference type="NCBI Taxonomy" id="1314670"/>
    <lineage>
        <taxon>Eukaryota</taxon>
        <taxon>Fungi</taxon>
        <taxon>Dikarya</taxon>
        <taxon>Ascomycota</taxon>
        <taxon>Pezizomycotina</taxon>
        <taxon>Dothideomycetes</taxon>
        <taxon>Pleosporomycetidae</taxon>
        <taxon>Mytilinidiales</taxon>
        <taxon>Argynnaceae</taxon>
        <taxon>Lepidopterella</taxon>
    </lineage>
</organism>
<evidence type="ECO:0000256" key="7">
    <source>
        <dbReference type="ARBA" id="ARBA00023242"/>
    </source>
</evidence>
<feature type="region of interest" description="Disordered" evidence="9">
    <location>
        <begin position="1"/>
        <end position="36"/>
    </location>
</feature>
<dbReference type="GO" id="GO:0016586">
    <property type="term" value="C:RSC-type complex"/>
    <property type="evidence" value="ECO:0007669"/>
    <property type="project" value="InterPro"/>
</dbReference>
<dbReference type="FunFam" id="1.20.920.10:FF:000083">
    <property type="entry name" value="WGS project CABT00000000 data, contig 2.8"/>
    <property type="match status" value="1"/>
</dbReference>
<feature type="compositionally biased region" description="Low complexity" evidence="9">
    <location>
        <begin position="509"/>
        <end position="522"/>
    </location>
</feature>
<dbReference type="GO" id="GO:0003682">
    <property type="term" value="F:chromatin binding"/>
    <property type="evidence" value="ECO:0007669"/>
    <property type="project" value="TreeGrafter"/>
</dbReference>
<dbReference type="PROSITE" id="PS00633">
    <property type="entry name" value="BROMODOMAIN_1"/>
    <property type="match status" value="1"/>
</dbReference>
<dbReference type="Proteomes" id="UP000250266">
    <property type="component" value="Unassembled WGS sequence"/>
</dbReference>
<dbReference type="SUPFAM" id="SSF47370">
    <property type="entry name" value="Bromodomain"/>
    <property type="match status" value="2"/>
</dbReference>
<evidence type="ECO:0000256" key="4">
    <source>
        <dbReference type="ARBA" id="ARBA00023015"/>
    </source>
</evidence>
<dbReference type="InterPro" id="IPR018359">
    <property type="entry name" value="Bromodomain_CS"/>
</dbReference>
<dbReference type="Gene3D" id="1.20.920.10">
    <property type="entry name" value="Bromodomain-like"/>
    <property type="match status" value="2"/>
</dbReference>
<feature type="compositionally biased region" description="Polar residues" evidence="9">
    <location>
        <begin position="431"/>
        <end position="442"/>
    </location>
</feature>
<keyword evidence="12" id="KW-1185">Reference proteome</keyword>
<gene>
    <name evidence="11" type="ORF">K432DRAFT_384628</name>
</gene>
<evidence type="ECO:0000256" key="8">
    <source>
        <dbReference type="PROSITE-ProRule" id="PRU00035"/>
    </source>
</evidence>
<protein>
    <submittedName>
        <fullName evidence="11">Bromodomain-containing protein</fullName>
    </submittedName>
</protein>
<accession>A0A8E2E516</accession>
<dbReference type="OrthoDB" id="6017at2759"/>
<feature type="region of interest" description="Disordered" evidence="9">
    <location>
        <begin position="421"/>
        <end position="486"/>
    </location>
</feature>
<dbReference type="SMART" id="SM00297">
    <property type="entry name" value="BROMO"/>
    <property type="match status" value="2"/>
</dbReference>
<dbReference type="PROSITE" id="PS50014">
    <property type="entry name" value="BROMODOMAIN_2"/>
    <property type="match status" value="2"/>
</dbReference>
<keyword evidence="7" id="KW-0539">Nucleus</keyword>
<keyword evidence="4" id="KW-0805">Transcription regulation</keyword>
<keyword evidence="6" id="KW-0804">Transcription</keyword>
<evidence type="ECO:0000313" key="11">
    <source>
        <dbReference type="EMBL" id="OCK77511.1"/>
    </source>
</evidence>
<dbReference type="EMBL" id="KV745121">
    <property type="protein sequence ID" value="OCK77511.1"/>
    <property type="molecule type" value="Genomic_DNA"/>
</dbReference>
<dbReference type="GO" id="GO:0006368">
    <property type="term" value="P:transcription elongation by RNA polymerase II"/>
    <property type="evidence" value="ECO:0007669"/>
    <property type="project" value="TreeGrafter"/>
</dbReference>
<name>A0A8E2E516_9PEZI</name>
<feature type="domain" description="Bromo" evidence="10">
    <location>
        <begin position="254"/>
        <end position="336"/>
    </location>
</feature>
<keyword evidence="5 8" id="KW-0103">Bromodomain</keyword>
<comment type="subcellular location">
    <subcellularLocation>
        <location evidence="1">Nucleus</location>
    </subcellularLocation>
</comment>
<feature type="compositionally biased region" description="Polar residues" evidence="9">
    <location>
        <begin position="389"/>
        <end position="404"/>
    </location>
</feature>
<evidence type="ECO:0000256" key="6">
    <source>
        <dbReference type="ARBA" id="ARBA00023163"/>
    </source>
</evidence>
<evidence type="ECO:0000256" key="5">
    <source>
        <dbReference type="ARBA" id="ARBA00023117"/>
    </source>
</evidence>
<dbReference type="CDD" id="cd04369">
    <property type="entry name" value="Bromodomain"/>
    <property type="match status" value="2"/>
</dbReference>
<evidence type="ECO:0000256" key="2">
    <source>
        <dbReference type="ARBA" id="ARBA00022737"/>
    </source>
</evidence>
<evidence type="ECO:0000313" key="12">
    <source>
        <dbReference type="Proteomes" id="UP000250266"/>
    </source>
</evidence>
<feature type="region of interest" description="Disordered" evidence="9">
    <location>
        <begin position="499"/>
        <end position="563"/>
    </location>
</feature>
<dbReference type="InterPro" id="IPR001487">
    <property type="entry name" value="Bromodomain"/>
</dbReference>
<dbReference type="PRINTS" id="PR00503">
    <property type="entry name" value="BROMODOMAIN"/>
</dbReference>
<dbReference type="InterPro" id="IPR037382">
    <property type="entry name" value="Rsc/polybromo"/>
</dbReference>
<sequence>MERETKRKAPSAASPDNEGRAVKRQKLPGDAEPTVETVESTTAVGLKFVESLKAAKDKTGRPIATHFLTLPDRNQIPEYYEEILLPIAIDTIEAKLIHGGYPTLSAVESDVKRLVNNAKTFNDKKSLIYEDAERVRKTASNFMVKHNPAYRDPGYVAVATPIPGDATNGTLGAAHKVHKPVIFAQAAPPPTPEAGERPRRAAAVSQTPVPPPPKRSRSAGRQSAAPEADDDNPDFTGKTFQQAQEQIVREMINYTENDLQIFQPFINLPNRALKDYYQVIKNPMSLTRISNKVKGVQGRNPPTGITDLKSWNAFEDEVSMIWKNARHYNEDGSDISNLATELEEFFMQRLAEAKAKVEEPPQPKLKINMSAPKSQSIKLRLGGPKGSPGPTSAPDTPAGRSSATPGVIVDSDALERQQRHVQAGMNGGQRPPSSGTPSQGTMPRNPFGGSRPSSTSIPPLNQDKGFNGATSPPVLNGVKSESQAVQSPALNTIRLSSAVPESQKDGQRPSVSVQAPQPAASAMPPPLGTTPRPLSGSPHPAVGQQPHYNSQNYYAPPPPQAFENHRRAAGKTAADALIPSITLSAHPLLNLPHPWCHSIPASKERTQQSVTMTLPSSHHYLQIIPYMPIALTGRLYRLFVTVNGSRVLEVTRPVNGVGVGVGAVGADVGGGGGGKEKGKPVFEAKLVQGVNRIEVEAVAEKEVRKGGKKEGGQVQGVGEVEGEKFTVFVHLMRPF</sequence>
<dbReference type="Pfam" id="PF00439">
    <property type="entry name" value="Bromodomain"/>
    <property type="match status" value="2"/>
</dbReference>
<feature type="domain" description="Bromo" evidence="10">
    <location>
        <begin position="59"/>
        <end position="129"/>
    </location>
</feature>
<keyword evidence="3" id="KW-0156">Chromatin regulator</keyword>
<feature type="region of interest" description="Disordered" evidence="9">
    <location>
        <begin position="185"/>
        <end position="237"/>
    </location>
</feature>
<dbReference type="InterPro" id="IPR054551">
    <property type="entry name" value="RSC4_Ig-like"/>
</dbReference>
<feature type="region of interest" description="Disordered" evidence="9">
    <location>
        <begin position="356"/>
        <end position="405"/>
    </location>
</feature>
<evidence type="ECO:0000259" key="10">
    <source>
        <dbReference type="PROSITE" id="PS50014"/>
    </source>
</evidence>